<dbReference type="Pfam" id="PF00096">
    <property type="entry name" value="zf-C2H2"/>
    <property type="match status" value="2"/>
</dbReference>
<evidence type="ECO:0000313" key="16">
    <source>
        <dbReference type="Proteomes" id="UP000030755"/>
    </source>
</evidence>
<feature type="region of interest" description="Disordered" evidence="12">
    <location>
        <begin position="162"/>
        <end position="185"/>
    </location>
</feature>
<evidence type="ECO:0000256" key="10">
    <source>
        <dbReference type="ARBA" id="ARBA00023242"/>
    </source>
</evidence>
<evidence type="ECO:0000256" key="5">
    <source>
        <dbReference type="ARBA" id="ARBA00022771"/>
    </source>
</evidence>
<evidence type="ECO:0000256" key="12">
    <source>
        <dbReference type="SAM" id="MobiDB-lite"/>
    </source>
</evidence>
<dbReference type="PANTHER" id="PTHR47427:SF2">
    <property type="entry name" value="C2H2-TYPE DOMAIN-CONTAINING PROTEIN"/>
    <property type="match status" value="1"/>
</dbReference>
<dbReference type="Gene3D" id="3.30.160.60">
    <property type="entry name" value="Classic Zinc Finger"/>
    <property type="match status" value="2"/>
</dbReference>
<name>A0A075B229_ROZAC</name>
<evidence type="ECO:0000256" key="3">
    <source>
        <dbReference type="ARBA" id="ARBA00022723"/>
    </source>
</evidence>
<keyword evidence="10" id="KW-0539">Nucleus</keyword>
<dbReference type="GO" id="GO:0005634">
    <property type="term" value="C:nucleus"/>
    <property type="evidence" value="ECO:0007669"/>
    <property type="project" value="UniProtKB-SubCell"/>
</dbReference>
<keyword evidence="3" id="KW-0479">Metal-binding</keyword>
<keyword evidence="8" id="KW-0238">DNA-binding</keyword>
<evidence type="ECO:0000256" key="1">
    <source>
        <dbReference type="ARBA" id="ARBA00004123"/>
    </source>
</evidence>
<dbReference type="SMART" id="SM00424">
    <property type="entry name" value="STE"/>
    <property type="match status" value="1"/>
</dbReference>
<keyword evidence="4" id="KW-0677">Repeat</keyword>
<dbReference type="GO" id="GO:0003677">
    <property type="term" value="F:DNA binding"/>
    <property type="evidence" value="ECO:0007669"/>
    <property type="project" value="UniProtKB-KW"/>
</dbReference>
<reference evidence="17" key="2">
    <citation type="journal article" date="2018" name="Nat. Microbiol.">
        <title>Leveraging single-cell genomics to expand the fungal tree of life.</title>
        <authorList>
            <person name="Ahrendt S.R."/>
            <person name="Quandt C.A."/>
            <person name="Ciobanu D."/>
            <person name="Clum A."/>
            <person name="Salamov A."/>
            <person name="Andreopoulos B."/>
            <person name="Cheng J.F."/>
            <person name="Woyke T."/>
            <person name="Pelin A."/>
            <person name="Henrissat B."/>
            <person name="Reynolds N.K."/>
            <person name="Benny G.L."/>
            <person name="Smith M.E."/>
            <person name="James T.Y."/>
            <person name="Grigoriev I.V."/>
        </authorList>
    </citation>
    <scope>NUCLEOTIDE SEQUENCE [LARGE SCALE GENOMIC DNA]</scope>
    <source>
        <strain evidence="17">CSF55</strain>
    </source>
</reference>
<evidence type="ECO:0000313" key="14">
    <source>
        <dbReference type="EMBL" id="EPZ36435.1"/>
    </source>
</evidence>
<keyword evidence="5 11" id="KW-0863">Zinc-finger</keyword>
<dbReference type="EMBL" id="KE560560">
    <property type="protein sequence ID" value="EPZ36435.1"/>
    <property type="molecule type" value="Genomic_DNA"/>
</dbReference>
<evidence type="ECO:0000256" key="11">
    <source>
        <dbReference type="PROSITE-ProRule" id="PRU00042"/>
    </source>
</evidence>
<dbReference type="PROSITE" id="PS00028">
    <property type="entry name" value="ZINC_FINGER_C2H2_1"/>
    <property type="match status" value="2"/>
</dbReference>
<dbReference type="Pfam" id="PF02200">
    <property type="entry name" value="STE"/>
    <property type="match status" value="1"/>
</dbReference>
<dbReference type="STRING" id="988480.A0A075B229"/>
<comment type="similarity">
    <text evidence="2">Belongs to the krueppel C2H2-type zinc-finger protein family.</text>
</comment>
<dbReference type="AlphaFoldDB" id="A0A075B229"/>
<dbReference type="PANTHER" id="PTHR47427">
    <property type="entry name" value="PROTEIN STE12"/>
    <property type="match status" value="1"/>
</dbReference>
<dbReference type="GO" id="GO:0008270">
    <property type="term" value="F:zinc ion binding"/>
    <property type="evidence" value="ECO:0007669"/>
    <property type="project" value="UniProtKB-KW"/>
</dbReference>
<dbReference type="Proteomes" id="UP000030755">
    <property type="component" value="Unassembled WGS sequence"/>
</dbReference>
<comment type="subcellular location">
    <subcellularLocation>
        <location evidence="1">Nucleus</location>
    </subcellularLocation>
</comment>
<dbReference type="HOGENOM" id="CLU_1001681_0_0_1"/>
<keyword evidence="7" id="KW-0805">Transcription regulation</keyword>
<gene>
    <name evidence="14" type="ORF">O9G_005433</name>
    <name evidence="15" type="ORF">ROZALSC1DRAFT_26551</name>
</gene>
<reference evidence="15" key="3">
    <citation type="submission" date="2018-08" db="EMBL/GenBank/DDBJ databases">
        <title>Leveraging single-cell genomics to expand the Fungal Tree of Life.</title>
        <authorList>
            <consortium name="DOE Joint Genome Institute"/>
            <person name="Ahrendt S.R."/>
            <person name="Quandt C.A."/>
            <person name="Ciobanu D."/>
            <person name="Clum A."/>
            <person name="Salamov A."/>
            <person name="Andreopoulos B."/>
            <person name="Cheng J.-F."/>
            <person name="Woyke T."/>
            <person name="Pelin A."/>
            <person name="Henrissat B."/>
            <person name="Reynolds N."/>
            <person name="Benny G.L."/>
            <person name="Smith M.E."/>
            <person name="James T.Y."/>
            <person name="Grigoriev I.V."/>
        </authorList>
    </citation>
    <scope>NUCLEOTIDE SEQUENCE</scope>
    <source>
        <strain evidence="15">CSF55</strain>
    </source>
</reference>
<evidence type="ECO:0000313" key="15">
    <source>
        <dbReference type="EMBL" id="RKP22078.1"/>
    </source>
</evidence>
<dbReference type="SUPFAM" id="SSF57667">
    <property type="entry name" value="beta-beta-alpha zinc fingers"/>
    <property type="match status" value="1"/>
</dbReference>
<dbReference type="FunFam" id="3.30.160.60:FF:000075">
    <property type="entry name" value="Putative zinc finger protein 536"/>
    <property type="match status" value="1"/>
</dbReference>
<evidence type="ECO:0000259" key="13">
    <source>
        <dbReference type="PROSITE" id="PS50157"/>
    </source>
</evidence>
<reference evidence="14 16" key="1">
    <citation type="journal article" date="2013" name="Curr. Biol.">
        <title>Shared signatures of parasitism and phylogenomics unite Cryptomycota and microsporidia.</title>
        <authorList>
            <person name="James T.Y."/>
            <person name="Pelin A."/>
            <person name="Bonen L."/>
            <person name="Ahrendt S."/>
            <person name="Sain D."/>
            <person name="Corradi N."/>
            <person name="Stajich J.E."/>
        </authorList>
    </citation>
    <scope>NUCLEOTIDE SEQUENCE [LARGE SCALE GENOMIC DNA]</scope>
    <source>
        <strain evidence="14">CSF55</strain>
        <strain evidence="14">CSF55</strain>
    </source>
</reference>
<evidence type="ECO:0000256" key="4">
    <source>
        <dbReference type="ARBA" id="ARBA00022737"/>
    </source>
</evidence>
<keyword evidence="9" id="KW-0804">Transcription</keyword>
<dbReference type="OrthoDB" id="1095242at2759"/>
<proteinExistence type="inferred from homology"/>
<dbReference type="InterPro" id="IPR003120">
    <property type="entry name" value="Ste12"/>
</dbReference>
<protein>
    <submittedName>
        <fullName evidence="15">STE-domain-containing protein</fullName>
    </submittedName>
    <submittedName>
        <fullName evidence="14">Zinc finger, C2H2 domain-containing protein</fullName>
    </submittedName>
</protein>
<dbReference type="InterPro" id="IPR036236">
    <property type="entry name" value="Znf_C2H2_sf"/>
</dbReference>
<feature type="domain" description="C2H2-type" evidence="13">
    <location>
        <begin position="205"/>
        <end position="232"/>
    </location>
</feature>
<dbReference type="EMBL" id="ML004911">
    <property type="protein sequence ID" value="RKP22078.1"/>
    <property type="molecule type" value="Genomic_DNA"/>
</dbReference>
<evidence type="ECO:0000256" key="9">
    <source>
        <dbReference type="ARBA" id="ARBA00023163"/>
    </source>
</evidence>
<evidence type="ECO:0000313" key="17">
    <source>
        <dbReference type="Proteomes" id="UP000281549"/>
    </source>
</evidence>
<sequence length="278" mass="32124">MSVTTFEEFLIAHTAITLDWQDNEVSRGIILPDQSIVNCIRYQNQLVVTGTDILKVIEYFYQENTSTQIKDQKKFEEGVFSDLRIYKIGKDAMLVDPSNEIINTLNEIGCIRTRKKQKLFFWPTVDFQDLLQRSIKRDERNATHGLEMLQINNGFVSWQNSSLNRESDNSNNSMDLNSPTETSKSALSPIEKKNFILGKRGSVSLTCQMCNRSFKRKEHLTRHEATHSKLKPFGCEFCDKFFSRKDNLKQHISTVHHSKFSGKVQNLPIEGVPYFDKS</sequence>
<dbReference type="InterPro" id="IPR052127">
    <property type="entry name" value="STE12_transcription_factor"/>
</dbReference>
<keyword evidence="6" id="KW-0862">Zinc</keyword>
<dbReference type="PROSITE" id="PS50157">
    <property type="entry name" value="ZINC_FINGER_C2H2_2"/>
    <property type="match status" value="2"/>
</dbReference>
<keyword evidence="16" id="KW-1185">Reference proteome</keyword>
<feature type="compositionally biased region" description="Low complexity" evidence="12">
    <location>
        <begin position="169"/>
        <end position="178"/>
    </location>
</feature>
<organism evidence="14 16">
    <name type="scientific">Rozella allomycis (strain CSF55)</name>
    <dbReference type="NCBI Taxonomy" id="988480"/>
    <lineage>
        <taxon>Eukaryota</taxon>
        <taxon>Fungi</taxon>
        <taxon>Fungi incertae sedis</taxon>
        <taxon>Cryptomycota</taxon>
        <taxon>Cryptomycota incertae sedis</taxon>
        <taxon>Rozella</taxon>
    </lineage>
</organism>
<accession>A0A075B229</accession>
<dbReference type="SMART" id="SM00355">
    <property type="entry name" value="ZnF_C2H2"/>
    <property type="match status" value="2"/>
</dbReference>
<evidence type="ECO:0000256" key="2">
    <source>
        <dbReference type="ARBA" id="ARBA00006991"/>
    </source>
</evidence>
<feature type="domain" description="C2H2-type" evidence="13">
    <location>
        <begin position="233"/>
        <end position="261"/>
    </location>
</feature>
<evidence type="ECO:0000256" key="6">
    <source>
        <dbReference type="ARBA" id="ARBA00022833"/>
    </source>
</evidence>
<dbReference type="GO" id="GO:0003700">
    <property type="term" value="F:DNA-binding transcription factor activity"/>
    <property type="evidence" value="ECO:0007669"/>
    <property type="project" value="InterPro"/>
</dbReference>
<dbReference type="GO" id="GO:1990527">
    <property type="term" value="C:Tec1p-Ste12p-Dig1p complex"/>
    <property type="evidence" value="ECO:0007669"/>
    <property type="project" value="TreeGrafter"/>
</dbReference>
<dbReference type="InterPro" id="IPR013087">
    <property type="entry name" value="Znf_C2H2_type"/>
</dbReference>
<evidence type="ECO:0000256" key="7">
    <source>
        <dbReference type="ARBA" id="ARBA00023015"/>
    </source>
</evidence>
<evidence type="ECO:0000256" key="8">
    <source>
        <dbReference type="ARBA" id="ARBA00023125"/>
    </source>
</evidence>
<dbReference type="Proteomes" id="UP000281549">
    <property type="component" value="Unassembled WGS sequence"/>
</dbReference>
<dbReference type="GO" id="GO:1990526">
    <property type="term" value="C:Ste12p-Dig1p-Dig2p complex"/>
    <property type="evidence" value="ECO:0007669"/>
    <property type="project" value="TreeGrafter"/>
</dbReference>